<evidence type="ECO:0000259" key="5">
    <source>
        <dbReference type="PROSITE" id="PS51371"/>
    </source>
</evidence>
<evidence type="ECO:0000313" key="7">
    <source>
        <dbReference type="Proteomes" id="UP000637061"/>
    </source>
</evidence>
<dbReference type="Gene3D" id="3.90.1280.20">
    <property type="match status" value="1"/>
</dbReference>
<keyword evidence="4" id="KW-1133">Transmembrane helix</keyword>
<dbReference type="PANTHER" id="PTHR22777:SF17">
    <property type="entry name" value="UPF0053 PROTEIN SLL0260"/>
    <property type="match status" value="1"/>
</dbReference>
<evidence type="ECO:0000313" key="6">
    <source>
        <dbReference type="EMBL" id="MBI6883175.1"/>
    </source>
</evidence>
<dbReference type="EMBL" id="JAEHTE010000002">
    <property type="protein sequence ID" value="MBI6883175.1"/>
    <property type="molecule type" value="Genomic_DNA"/>
</dbReference>
<sequence length="328" mass="36736">MNLDIAVLIVAALLFIVFSALLACIDGAMVMADEIKMALMLENPNIKEKSRKRLIKIGAKRDKHMAAMMVFSTLTTVLSNSMLGAMAYGKMQGPYVVIFIVSLTYSNLVFARTLPKIFARANYDKILLRFDWLARMVYILMTPMVYLTLVWVDLFNLSSKRQMNLSELKSTINFYRKEGLIETTEEAMLQNVFMIKQFTLGDLAQPCNMPSVEHDSDVNDCKQLAQTFFGKLLVKSAGEIVGVMYYHDMAARLISEKGGKVEEICRSVIVAQASDNLMDVLSRMKESKVSKVVVLAEDGQPIDVVSAKSIYTHIMTSRAEQPAPRVLG</sequence>
<evidence type="ECO:0000256" key="4">
    <source>
        <dbReference type="SAM" id="Phobius"/>
    </source>
</evidence>
<keyword evidence="2 3" id="KW-0129">CBS domain</keyword>
<dbReference type="GO" id="GO:0005886">
    <property type="term" value="C:plasma membrane"/>
    <property type="evidence" value="ECO:0007669"/>
    <property type="project" value="TreeGrafter"/>
</dbReference>
<name>A0A8I1ECB4_PSEPU</name>
<dbReference type="InterPro" id="IPR000644">
    <property type="entry name" value="CBS_dom"/>
</dbReference>
<feature type="transmembrane region" description="Helical" evidence="4">
    <location>
        <begin position="6"/>
        <end position="32"/>
    </location>
</feature>
<dbReference type="PROSITE" id="PS51371">
    <property type="entry name" value="CBS"/>
    <property type="match status" value="1"/>
</dbReference>
<feature type="transmembrane region" description="Helical" evidence="4">
    <location>
        <begin position="132"/>
        <end position="152"/>
    </location>
</feature>
<feature type="domain" description="CBS" evidence="5">
    <location>
        <begin position="264"/>
        <end position="320"/>
    </location>
</feature>
<dbReference type="AlphaFoldDB" id="A0A8I1ECB4"/>
<reference evidence="6" key="1">
    <citation type="submission" date="2020-12" db="EMBL/GenBank/DDBJ databases">
        <title>Enhanced detection system for hospital associated transmission using whole genome sequencing surveillance.</title>
        <authorList>
            <person name="Harrison L.H."/>
            <person name="Van Tyne D."/>
            <person name="Marsh J.W."/>
            <person name="Griffith M.P."/>
            <person name="Snyder D.J."/>
            <person name="Cooper V.S."/>
            <person name="Mustapha M."/>
        </authorList>
    </citation>
    <scope>NUCLEOTIDE SEQUENCE</scope>
    <source>
        <strain evidence="6">PSB00042</strain>
    </source>
</reference>
<dbReference type="PANTHER" id="PTHR22777">
    <property type="entry name" value="HEMOLYSIN-RELATED"/>
    <property type="match status" value="1"/>
</dbReference>
<feature type="transmembrane region" description="Helical" evidence="4">
    <location>
        <begin position="94"/>
        <end position="111"/>
    </location>
</feature>
<feature type="transmembrane region" description="Helical" evidence="4">
    <location>
        <begin position="66"/>
        <end position="88"/>
    </location>
</feature>
<dbReference type="RefSeq" id="WP_198746789.1">
    <property type="nucleotide sequence ID" value="NZ_JAEHTE010000002.1"/>
</dbReference>
<dbReference type="Proteomes" id="UP000637061">
    <property type="component" value="Unassembled WGS sequence"/>
</dbReference>
<dbReference type="InterPro" id="IPR002550">
    <property type="entry name" value="CNNM"/>
</dbReference>
<dbReference type="Pfam" id="PF00571">
    <property type="entry name" value="CBS"/>
    <property type="match status" value="1"/>
</dbReference>
<organism evidence="6 7">
    <name type="scientific">Pseudomonas putida</name>
    <name type="common">Arthrobacter siderocapsulatus</name>
    <dbReference type="NCBI Taxonomy" id="303"/>
    <lineage>
        <taxon>Bacteria</taxon>
        <taxon>Pseudomonadati</taxon>
        <taxon>Pseudomonadota</taxon>
        <taxon>Gammaproteobacteria</taxon>
        <taxon>Pseudomonadales</taxon>
        <taxon>Pseudomonadaceae</taxon>
        <taxon>Pseudomonas</taxon>
    </lineage>
</organism>
<keyword evidence="4" id="KW-0812">Transmembrane</keyword>
<evidence type="ECO:0000256" key="2">
    <source>
        <dbReference type="ARBA" id="ARBA00023122"/>
    </source>
</evidence>
<dbReference type="Pfam" id="PF01595">
    <property type="entry name" value="CNNM"/>
    <property type="match status" value="1"/>
</dbReference>
<comment type="caution">
    <text evidence="6">The sequence shown here is derived from an EMBL/GenBank/DDBJ whole genome shotgun (WGS) entry which is preliminary data.</text>
</comment>
<protein>
    <submittedName>
        <fullName evidence="6">DUF21 domain-containing protein</fullName>
    </submittedName>
</protein>
<evidence type="ECO:0000256" key="3">
    <source>
        <dbReference type="PROSITE-ProRule" id="PRU00703"/>
    </source>
</evidence>
<keyword evidence="4" id="KW-0472">Membrane</keyword>
<gene>
    <name evidence="6" type="ORF">JEU22_04555</name>
</gene>
<evidence type="ECO:0000256" key="1">
    <source>
        <dbReference type="ARBA" id="ARBA00022737"/>
    </source>
</evidence>
<keyword evidence="1" id="KW-0677">Repeat</keyword>
<dbReference type="Gene3D" id="3.10.580.10">
    <property type="entry name" value="CBS-domain"/>
    <property type="match status" value="1"/>
</dbReference>
<proteinExistence type="predicted"/>
<accession>A0A8I1ECB4</accession>
<dbReference type="InterPro" id="IPR046342">
    <property type="entry name" value="CBS_dom_sf"/>
</dbReference>
<dbReference type="SUPFAM" id="SSF54631">
    <property type="entry name" value="CBS-domain pair"/>
    <property type="match status" value="1"/>
</dbReference>